<dbReference type="EMBL" id="LIPY01000113">
    <property type="protein sequence ID" value="KWX74827.1"/>
    <property type="molecule type" value="Genomic_DNA"/>
</dbReference>
<dbReference type="RefSeq" id="WP_062523631.1">
    <property type="nucleotide sequence ID" value="NZ_CP048429.1"/>
</dbReference>
<evidence type="ECO:0000313" key="3">
    <source>
        <dbReference type="Proteomes" id="UP000070252"/>
    </source>
</evidence>
<keyword evidence="3" id="KW-1185">Reference proteome</keyword>
<organism evidence="2 4">
    <name type="scientific">Paenibacillus jilunlii</name>
    <dbReference type="NCBI Taxonomy" id="682956"/>
    <lineage>
        <taxon>Bacteria</taxon>
        <taxon>Bacillati</taxon>
        <taxon>Bacillota</taxon>
        <taxon>Bacilli</taxon>
        <taxon>Bacillales</taxon>
        <taxon>Paenibacillaceae</taxon>
        <taxon>Paenibacillus</taxon>
    </lineage>
</organism>
<proteinExistence type="predicted"/>
<dbReference type="OrthoDB" id="2651629at2"/>
<dbReference type="AlphaFoldDB" id="A0A1G9JB32"/>
<reference evidence="1 3" key="1">
    <citation type="submission" date="2015-08" db="EMBL/GenBank/DDBJ databases">
        <title>Genome of Paenibacillus jilunlii.</title>
        <authorList>
            <person name="Sant'Anna F.H."/>
            <person name="Ambrosini A."/>
            <person name="Souza R."/>
            <person name="Bach E."/>
            <person name="Fernandes G."/>
            <person name="Balsanelli E."/>
            <person name="Baura V.A."/>
            <person name="Pedrosa F.O."/>
            <person name="Souza E.M."/>
            <person name="Passaglia L."/>
        </authorList>
    </citation>
    <scope>NUCLEOTIDE SEQUENCE [LARGE SCALE GENOMIC DNA]</scope>
    <source>
        <strain evidence="1 3">DSM 23019</strain>
    </source>
</reference>
<sequence length="111" mass="12316">MLVMDKIKQLCNMLPHEVYLEVSGAVFFTLECLGCSNGTLGAGALFYLASLGDNDSLMDEIVQHIRRYGDSQESLLFAHVVTELSAQMHLSLPQSIDLSDMVADIIRKMNH</sequence>
<name>A0A1G9JB32_9BACL</name>
<evidence type="ECO:0000313" key="1">
    <source>
        <dbReference type="EMBL" id="KWX74827.1"/>
    </source>
</evidence>
<gene>
    <name evidence="1" type="ORF">AML91_14380</name>
    <name evidence="2" type="ORF">SAMN05216191_102400</name>
</gene>
<dbReference type="EMBL" id="FNGM01000002">
    <property type="protein sequence ID" value="SDL34502.1"/>
    <property type="molecule type" value="Genomic_DNA"/>
</dbReference>
<reference evidence="2 4" key="2">
    <citation type="submission" date="2016-10" db="EMBL/GenBank/DDBJ databases">
        <authorList>
            <person name="de Groot N.N."/>
        </authorList>
    </citation>
    <scope>NUCLEOTIDE SEQUENCE [LARGE SCALE GENOMIC DNA]</scope>
    <source>
        <strain evidence="2 4">CGMCC 1.10239</strain>
    </source>
</reference>
<dbReference type="Proteomes" id="UP000070252">
    <property type="component" value="Unassembled WGS sequence"/>
</dbReference>
<dbReference type="Proteomes" id="UP000182783">
    <property type="component" value="Unassembled WGS sequence"/>
</dbReference>
<evidence type="ECO:0000313" key="2">
    <source>
        <dbReference type="EMBL" id="SDL34502.1"/>
    </source>
</evidence>
<evidence type="ECO:0000313" key="4">
    <source>
        <dbReference type="Proteomes" id="UP000182783"/>
    </source>
</evidence>
<protein>
    <submittedName>
        <fullName evidence="2">Uncharacterized protein</fullName>
    </submittedName>
</protein>
<accession>A0A1G9JB32</accession>